<organism evidence="1 2">
    <name type="scientific">Vibrio variabilis</name>
    <dbReference type="NCBI Taxonomy" id="990271"/>
    <lineage>
        <taxon>Bacteria</taxon>
        <taxon>Pseudomonadati</taxon>
        <taxon>Pseudomonadota</taxon>
        <taxon>Gammaproteobacteria</taxon>
        <taxon>Vibrionales</taxon>
        <taxon>Vibrionaceae</taxon>
        <taxon>Vibrio</taxon>
    </lineage>
</organism>
<protein>
    <submittedName>
        <fullName evidence="1">Uncharacterized protein</fullName>
    </submittedName>
</protein>
<keyword evidence="2" id="KW-1185">Reference proteome</keyword>
<sequence>MSLVLRELSVALVQRIKKLVAAYAYCLLSKQFIMEESKLK</sequence>
<reference evidence="2" key="1">
    <citation type="submission" date="2014-09" db="EMBL/GenBank/DDBJ databases">
        <title>Vibrio variabilis JCM 19239. (C206) whole genome shotgun sequence.</title>
        <authorList>
            <person name="Sawabe T."/>
            <person name="Meirelles P."/>
            <person name="Nakanishi M."/>
            <person name="Sayaka M."/>
            <person name="Hattori M."/>
            <person name="Ohkuma M."/>
        </authorList>
    </citation>
    <scope>NUCLEOTIDE SEQUENCE [LARGE SCALE GENOMIC DNA]</scope>
    <source>
        <strain evidence="2">JCM 19239</strain>
    </source>
</reference>
<dbReference type="EMBL" id="BBMS01000022">
    <property type="protein sequence ID" value="GAL26817.1"/>
    <property type="molecule type" value="Genomic_DNA"/>
</dbReference>
<comment type="caution">
    <text evidence="1">The sequence shown here is derived from an EMBL/GenBank/DDBJ whole genome shotgun (WGS) entry which is preliminary data.</text>
</comment>
<dbReference type="Proteomes" id="UP000029223">
    <property type="component" value="Unassembled WGS sequence"/>
</dbReference>
<evidence type="ECO:0000313" key="2">
    <source>
        <dbReference type="Proteomes" id="UP000029223"/>
    </source>
</evidence>
<reference evidence="2" key="2">
    <citation type="submission" date="2014-09" db="EMBL/GenBank/DDBJ databases">
        <authorList>
            <consortium name="NBRP consortium"/>
            <person name="Sawabe T."/>
            <person name="Meirelles P."/>
            <person name="Nakanishi M."/>
            <person name="Sayaka M."/>
            <person name="Hattori M."/>
            <person name="Ohkuma M."/>
        </authorList>
    </citation>
    <scope>NUCLEOTIDE SEQUENCE [LARGE SCALE GENOMIC DNA]</scope>
    <source>
        <strain evidence="2">JCM 19239</strain>
    </source>
</reference>
<proteinExistence type="predicted"/>
<gene>
    <name evidence="1" type="ORF">JCM19239_33</name>
</gene>
<name>A0ABQ0JDI6_9VIBR</name>
<evidence type="ECO:0000313" key="1">
    <source>
        <dbReference type="EMBL" id="GAL26817.1"/>
    </source>
</evidence>
<accession>A0ABQ0JDI6</accession>